<dbReference type="RefSeq" id="WP_062975181.1">
    <property type="nucleotide sequence ID" value="NZ_JAAXOT010000013.1"/>
</dbReference>
<proteinExistence type="predicted"/>
<dbReference type="AlphaFoldDB" id="A0A846YQB7"/>
<keyword evidence="1" id="KW-0418">Kinase</keyword>
<dbReference type="Gene3D" id="3.90.1510.10">
    <property type="entry name" value="Glycerate kinase, domain 2"/>
    <property type="match status" value="2"/>
</dbReference>
<dbReference type="SUPFAM" id="SSF110738">
    <property type="entry name" value="Glycerate kinase I"/>
    <property type="match status" value="1"/>
</dbReference>
<dbReference type="PANTHER" id="PTHR21599:SF0">
    <property type="entry name" value="GLYCERATE KINASE"/>
    <property type="match status" value="1"/>
</dbReference>
<accession>A0A846YQB7</accession>
<dbReference type="GO" id="GO:0031388">
    <property type="term" value="P:organic acid phosphorylation"/>
    <property type="evidence" value="ECO:0007669"/>
    <property type="project" value="InterPro"/>
</dbReference>
<reference evidence="1 2" key="1">
    <citation type="submission" date="2020-04" db="EMBL/GenBank/DDBJ databases">
        <title>MicrobeNet Type strains.</title>
        <authorList>
            <person name="Nicholson A.C."/>
        </authorList>
    </citation>
    <scope>NUCLEOTIDE SEQUENCE [LARGE SCALE GENOMIC DNA]</scope>
    <source>
        <strain evidence="1 2">JCM 3332</strain>
    </source>
</reference>
<name>A0A846YQB7_9NOCA</name>
<evidence type="ECO:0000313" key="1">
    <source>
        <dbReference type="EMBL" id="NKY59149.1"/>
    </source>
</evidence>
<organism evidence="1 2">
    <name type="scientific">Nocardia flavorosea</name>
    <dbReference type="NCBI Taxonomy" id="53429"/>
    <lineage>
        <taxon>Bacteria</taxon>
        <taxon>Bacillati</taxon>
        <taxon>Actinomycetota</taxon>
        <taxon>Actinomycetes</taxon>
        <taxon>Mycobacteriales</taxon>
        <taxon>Nocardiaceae</taxon>
        <taxon>Nocardia</taxon>
    </lineage>
</organism>
<dbReference type="InterPro" id="IPR036129">
    <property type="entry name" value="Glycerate_kinase_sf"/>
</dbReference>
<comment type="caution">
    <text evidence="1">The sequence shown here is derived from an EMBL/GenBank/DDBJ whole genome shotgun (WGS) entry which is preliminary data.</text>
</comment>
<protein>
    <submittedName>
        <fullName evidence="1">Glycerate kinase</fullName>
    </submittedName>
</protein>
<evidence type="ECO:0000313" key="2">
    <source>
        <dbReference type="Proteomes" id="UP000570678"/>
    </source>
</evidence>
<dbReference type="GO" id="GO:0008887">
    <property type="term" value="F:glycerate kinase activity"/>
    <property type="evidence" value="ECO:0007669"/>
    <property type="project" value="InterPro"/>
</dbReference>
<dbReference type="Pfam" id="PF02595">
    <property type="entry name" value="Gly_kinase"/>
    <property type="match status" value="2"/>
</dbReference>
<keyword evidence="2" id="KW-1185">Reference proteome</keyword>
<sequence length="321" mass="32196">MTVLIAPDSFKGTYTARQVAEAVGRGVEESGGRALRLPVADGGEGTLDVLVEPLALDRVTAEARNPWGVPCTATIGLSGEGIAVVEVAAASGVTTPHAGSRDPVTADTYGTGMLIAAAARRGARRIVVAAGGSATTDGGAGAIAAIEEGGGLRGASITVLTDVTTRYIDAARVFAPQKGADPATVELLTRRLADTARRLPRDPSGVDATGAAGGFSGGMWAQYGAELRSGAEYVLDAGGFDMLAAGAGAIVVGEGRLDGQTRAGKIISAILARAADTPVYAVVGSVGEDLGDYRSRFAEVIVASDITAMQAAGRHIGAAHI</sequence>
<gene>
    <name evidence="1" type="ORF">HGA15_23950</name>
</gene>
<dbReference type="InterPro" id="IPR018193">
    <property type="entry name" value="Glyc_kinase_flavodox-like_fold"/>
</dbReference>
<keyword evidence="1" id="KW-0808">Transferase</keyword>
<dbReference type="EMBL" id="JAAXOT010000013">
    <property type="protein sequence ID" value="NKY59149.1"/>
    <property type="molecule type" value="Genomic_DNA"/>
</dbReference>
<dbReference type="Proteomes" id="UP000570678">
    <property type="component" value="Unassembled WGS sequence"/>
</dbReference>
<dbReference type="InterPro" id="IPR004381">
    <property type="entry name" value="Glycerate_kinase"/>
</dbReference>
<dbReference type="PANTHER" id="PTHR21599">
    <property type="entry name" value="GLYCERATE KINASE"/>
    <property type="match status" value="1"/>
</dbReference>